<feature type="transmembrane region" description="Helical" evidence="8">
    <location>
        <begin position="6"/>
        <end position="25"/>
    </location>
</feature>
<evidence type="ECO:0000256" key="1">
    <source>
        <dbReference type="ARBA" id="ARBA00004141"/>
    </source>
</evidence>
<feature type="transmembrane region" description="Helical" evidence="8">
    <location>
        <begin position="88"/>
        <end position="110"/>
    </location>
</feature>
<sequence length="950" mass="105166">MQSRQVDLLSAEFITFPVALVFLGLRLTSRRITRAGLWWDDYFAIACFATAIVWAVMLPLWVRKGFGLHARDVKGMTFEEANSTTKKFLFFIEHAYAFTLFFAKISILSFYWRMFRVTNIKIAIRVLTGCSVIWILARTFLTTFHCIPVQAFWDYTIKNKKCAIKSSNFFFGTVLTHVIIDIAILVLPIVQIQKLQLPKMQKVGIILMFMFGILVCVAGLVIVAVSTTFDNHSEDMTWTLAPIITWATVEVNLVTISTCLPTIRPACLYIFSCGHPSSTIGSGSNSYGQSYVQSYGRSQNKNAIRLSTLPKDEGSSTHELAGHEEGGRGSISSDFETHALDRHVGNIATATGPSGSAISDEYPESGAFGGGIMVKNETVASDIAGPEERHPSIFEGGHVWLDVPAQLTFVSIEDPYSQGDVDILPDNDDASTSTARNDTTLHQICHDDFDQTLDVPSDDPNETLLLDASDKSSPCNVEINRAPIDPGILALHLLRHFKEGPGQWMDLFDTGAYFSSKVPVIAVTRPLLKSAVCALAAKHLHHIDNVSHESYMPSTSLSCRNSIVALFGHHVDWHYESATYYDQAIGHLKAAVNLFSHEDLPDKEEIFAAVVILCTYELMDAPGTAWRAHLSALPLFSPEPDAVSIPSSPVIIPRAAIKGPIFWSLARQDLLCAFISETQTRLDLKDMRLWQNAGLAADQDGFLLPFSPPHSADVRTLADVEEDTKSNELTWLLGKIANYLTSGDALYPEDYALPPGQRPIIGVTQEQLLERWILLIAELHKWHASLPPTFAATARTKASARTGCQQSAIFDQVWYALPLCAATMQNYHMASILLHVNRPQESTAIRSTVSARLKSYRQIQAEVGRHAREICGISLANPTDPVRLNSVQSLFVAGQVFHQPREQSAVLELLAGIERDLGWTTSYHTAKLVDEWTAERNGDEEGQSGNWMLS</sequence>
<evidence type="ECO:0000256" key="7">
    <source>
        <dbReference type="SAM" id="MobiDB-lite"/>
    </source>
</evidence>
<evidence type="ECO:0000313" key="10">
    <source>
        <dbReference type="EMBL" id="KPM41396.1"/>
    </source>
</evidence>
<evidence type="ECO:0000256" key="8">
    <source>
        <dbReference type="SAM" id="Phobius"/>
    </source>
</evidence>
<dbReference type="Pfam" id="PF20684">
    <property type="entry name" value="Fung_rhodopsin"/>
    <property type="match status" value="1"/>
</dbReference>
<feature type="transmembrane region" description="Helical" evidence="8">
    <location>
        <begin position="203"/>
        <end position="225"/>
    </location>
</feature>
<evidence type="ECO:0000256" key="5">
    <source>
        <dbReference type="ARBA" id="ARBA00023242"/>
    </source>
</evidence>
<dbReference type="InterPro" id="IPR049326">
    <property type="entry name" value="Rhodopsin_dom_fungi"/>
</dbReference>
<name>A0A0N8H7C6_9HYPO</name>
<evidence type="ECO:0000256" key="2">
    <source>
        <dbReference type="ARBA" id="ARBA00022692"/>
    </source>
</evidence>
<comment type="caution">
    <text evidence="10">The sequence shown here is derived from an EMBL/GenBank/DDBJ whole genome shotgun (WGS) entry which is preliminary data.</text>
</comment>
<comment type="subcellular location">
    <subcellularLocation>
        <location evidence="1">Membrane</location>
        <topology evidence="1">Multi-pass membrane protein</topology>
    </subcellularLocation>
</comment>
<dbReference type="PANTHER" id="PTHR33048">
    <property type="entry name" value="PTH11-LIKE INTEGRAL MEMBRANE PROTEIN (AFU_ORTHOLOGUE AFUA_5G11245)"/>
    <property type="match status" value="1"/>
</dbReference>
<feature type="transmembrane region" description="Helical" evidence="8">
    <location>
        <begin position="37"/>
        <end position="62"/>
    </location>
</feature>
<comment type="similarity">
    <text evidence="6">Belongs to the SAT4 family.</text>
</comment>
<accession>A0A0N8H7C6</accession>
<feature type="transmembrane region" description="Helical" evidence="8">
    <location>
        <begin position="169"/>
        <end position="191"/>
    </location>
</feature>
<feature type="region of interest" description="Disordered" evidence="7">
    <location>
        <begin position="307"/>
        <end position="329"/>
    </location>
</feature>
<gene>
    <name evidence="10" type="ORF">AK830_g5185</name>
</gene>
<evidence type="ECO:0000256" key="6">
    <source>
        <dbReference type="ARBA" id="ARBA00038359"/>
    </source>
</evidence>
<evidence type="ECO:0000259" key="9">
    <source>
        <dbReference type="Pfam" id="PF20684"/>
    </source>
</evidence>
<evidence type="ECO:0000256" key="4">
    <source>
        <dbReference type="ARBA" id="ARBA00023136"/>
    </source>
</evidence>
<dbReference type="InterPro" id="IPR021858">
    <property type="entry name" value="Fun_TF"/>
</dbReference>
<dbReference type="PANTHER" id="PTHR33048:SF47">
    <property type="entry name" value="INTEGRAL MEMBRANE PROTEIN-RELATED"/>
    <property type="match status" value="1"/>
</dbReference>
<keyword evidence="11" id="KW-1185">Reference proteome</keyword>
<dbReference type="EMBL" id="LKCW01000066">
    <property type="protein sequence ID" value="KPM41396.1"/>
    <property type="molecule type" value="Genomic_DNA"/>
</dbReference>
<protein>
    <recommendedName>
        <fullName evidence="9">Rhodopsin domain-containing protein</fullName>
    </recommendedName>
</protein>
<dbReference type="InterPro" id="IPR052337">
    <property type="entry name" value="SAT4-like"/>
</dbReference>
<dbReference type="Proteomes" id="UP000050424">
    <property type="component" value="Unassembled WGS sequence"/>
</dbReference>
<dbReference type="GO" id="GO:0016020">
    <property type="term" value="C:membrane"/>
    <property type="evidence" value="ECO:0007669"/>
    <property type="project" value="UniProtKB-SubCell"/>
</dbReference>
<organism evidence="10 11">
    <name type="scientific">Neonectria ditissima</name>
    <dbReference type="NCBI Taxonomy" id="78410"/>
    <lineage>
        <taxon>Eukaryota</taxon>
        <taxon>Fungi</taxon>
        <taxon>Dikarya</taxon>
        <taxon>Ascomycota</taxon>
        <taxon>Pezizomycotina</taxon>
        <taxon>Sordariomycetes</taxon>
        <taxon>Hypocreomycetidae</taxon>
        <taxon>Hypocreales</taxon>
        <taxon>Nectriaceae</taxon>
        <taxon>Neonectria</taxon>
    </lineage>
</organism>
<dbReference type="STRING" id="78410.A0A0N8H7C6"/>
<keyword evidence="4 8" id="KW-0472">Membrane</keyword>
<proteinExistence type="inferred from homology"/>
<evidence type="ECO:0000313" key="11">
    <source>
        <dbReference type="Proteomes" id="UP000050424"/>
    </source>
</evidence>
<dbReference type="Pfam" id="PF11951">
    <property type="entry name" value="Fungal_trans_2"/>
    <property type="match status" value="1"/>
</dbReference>
<keyword evidence="5" id="KW-0539">Nucleus</keyword>
<feature type="domain" description="Rhodopsin" evidence="9">
    <location>
        <begin position="25"/>
        <end position="266"/>
    </location>
</feature>
<reference evidence="10 11" key="1">
    <citation type="submission" date="2015-09" db="EMBL/GenBank/DDBJ databases">
        <title>Draft genome of a European isolate of the apple canker pathogen Neonectria ditissima.</title>
        <authorList>
            <person name="Gomez-Cortecero A."/>
            <person name="Harrison R.J."/>
            <person name="Armitage A.D."/>
        </authorList>
    </citation>
    <scope>NUCLEOTIDE SEQUENCE [LARGE SCALE GENOMIC DNA]</scope>
    <source>
        <strain evidence="10 11">R09/05</strain>
    </source>
</reference>
<keyword evidence="2 8" id="KW-0812">Transmembrane</keyword>
<evidence type="ECO:0000256" key="3">
    <source>
        <dbReference type="ARBA" id="ARBA00022989"/>
    </source>
</evidence>
<dbReference type="OrthoDB" id="5418899at2759"/>
<keyword evidence="3 8" id="KW-1133">Transmembrane helix</keyword>
<feature type="compositionally biased region" description="Basic and acidic residues" evidence="7">
    <location>
        <begin position="310"/>
        <end position="327"/>
    </location>
</feature>
<dbReference type="AlphaFoldDB" id="A0A0N8H7C6"/>